<feature type="transmembrane region" description="Helical" evidence="5">
    <location>
        <begin position="219"/>
        <end position="239"/>
    </location>
</feature>
<sequence length="320" mass="36761">MDTGNCSNSTNINEIEDEIIEEPPKLSVKKRVSIQSENFKVSRPSSLQMKQQNYSSPQLINDINNQLNVLKNQDGNKDTSDEKINEIKPISEKLISELSTIAYEIMNNNNKPNKINEKDLIIYTKAMELPRKVDILKEKRVILRILQLIFAIGAFASLSVSSLDVNYNSSIIAESGINSMCLVSISSMMVAFATLFVYFNPKLLNISPQRYYRSSRVEVCVDLLYFAFWIFSSSDIAIYGNCPQNLFDLNKNSIPKCYSWNFCMTFGFCEVGLYLFTFIKGIYDLKTHDWGRRATQKYTGKGVYLWVRGNWKDDERNSNH</sequence>
<reference evidence="7 8" key="2">
    <citation type="submission" date="2016-08" db="EMBL/GenBank/DDBJ databases">
        <title>Pervasive Adenine N6-methylation of Active Genes in Fungi.</title>
        <authorList>
            <consortium name="DOE Joint Genome Institute"/>
            <person name="Mondo S.J."/>
            <person name="Dannebaum R.O."/>
            <person name="Kuo R.C."/>
            <person name="Labutti K."/>
            <person name="Haridas S."/>
            <person name="Kuo A."/>
            <person name="Salamov A."/>
            <person name="Ahrendt S.R."/>
            <person name="Lipzen A."/>
            <person name="Sullivan W."/>
            <person name="Andreopoulos W.B."/>
            <person name="Clum A."/>
            <person name="Lindquist E."/>
            <person name="Daum C."/>
            <person name="Ramamoorthy G.K."/>
            <person name="Gryganskyi A."/>
            <person name="Culley D."/>
            <person name="Magnuson J.K."/>
            <person name="James T.Y."/>
            <person name="O'Malley M.A."/>
            <person name="Stajich J.E."/>
            <person name="Spatafora J.W."/>
            <person name="Visel A."/>
            <person name="Grigoriev I.V."/>
        </authorList>
    </citation>
    <scope>NUCLEOTIDE SEQUENCE [LARGE SCALE GENOMIC DNA]</scope>
    <source>
        <strain evidence="7 8">S4</strain>
    </source>
</reference>
<gene>
    <name evidence="7" type="ORF">BCR32DRAFT_291777</name>
</gene>
<organism evidence="7 8">
    <name type="scientific">Anaeromyces robustus</name>
    <dbReference type="NCBI Taxonomy" id="1754192"/>
    <lineage>
        <taxon>Eukaryota</taxon>
        <taxon>Fungi</taxon>
        <taxon>Fungi incertae sedis</taxon>
        <taxon>Chytridiomycota</taxon>
        <taxon>Chytridiomycota incertae sedis</taxon>
        <taxon>Neocallimastigomycetes</taxon>
        <taxon>Neocallimastigales</taxon>
        <taxon>Neocallimastigaceae</taxon>
        <taxon>Anaeromyces</taxon>
    </lineage>
</organism>
<evidence type="ECO:0000313" key="8">
    <source>
        <dbReference type="Proteomes" id="UP000193944"/>
    </source>
</evidence>
<dbReference type="AlphaFoldDB" id="A0A1Y1XEJ0"/>
<comment type="subcellular location">
    <subcellularLocation>
        <location evidence="1">Membrane</location>
        <topology evidence="1">Multi-pass membrane protein</topology>
    </subcellularLocation>
</comment>
<keyword evidence="2 5" id="KW-0812">Transmembrane</keyword>
<reference evidence="7 8" key="1">
    <citation type="submission" date="2016-08" db="EMBL/GenBank/DDBJ databases">
        <title>A Parts List for Fungal Cellulosomes Revealed by Comparative Genomics.</title>
        <authorList>
            <consortium name="DOE Joint Genome Institute"/>
            <person name="Haitjema C.H."/>
            <person name="Gilmore S.P."/>
            <person name="Henske J.K."/>
            <person name="Solomon K.V."/>
            <person name="De Groot R."/>
            <person name="Kuo A."/>
            <person name="Mondo S.J."/>
            <person name="Salamov A.A."/>
            <person name="Labutti K."/>
            <person name="Zhao Z."/>
            <person name="Chiniquy J."/>
            <person name="Barry K."/>
            <person name="Brewer H.M."/>
            <person name="Purvine S.O."/>
            <person name="Wright A.T."/>
            <person name="Boxma B."/>
            <person name="Van Alen T."/>
            <person name="Hackstein J.H."/>
            <person name="Baker S.E."/>
            <person name="Grigoriev I.V."/>
            <person name="O'Malley M.A."/>
        </authorList>
    </citation>
    <scope>NUCLEOTIDE SEQUENCE [LARGE SCALE GENOMIC DNA]</scope>
    <source>
        <strain evidence="7 8">S4</strain>
    </source>
</reference>
<keyword evidence="8" id="KW-1185">Reference proteome</keyword>
<evidence type="ECO:0000256" key="1">
    <source>
        <dbReference type="ARBA" id="ARBA00004141"/>
    </source>
</evidence>
<keyword evidence="3 5" id="KW-1133">Transmembrane helix</keyword>
<feature type="transmembrane region" description="Helical" evidence="5">
    <location>
        <begin position="259"/>
        <end position="283"/>
    </location>
</feature>
<accession>A0A1Y1XEJ0</accession>
<dbReference type="EMBL" id="MCFG01000065">
    <property type="protein sequence ID" value="ORX83794.1"/>
    <property type="molecule type" value="Genomic_DNA"/>
</dbReference>
<evidence type="ECO:0000256" key="2">
    <source>
        <dbReference type="ARBA" id="ARBA00022692"/>
    </source>
</evidence>
<proteinExistence type="predicted"/>
<evidence type="ECO:0000256" key="4">
    <source>
        <dbReference type="ARBA" id="ARBA00023136"/>
    </source>
</evidence>
<protein>
    <recommendedName>
        <fullName evidence="6">MARVEL domain-containing protein</fullName>
    </recommendedName>
</protein>
<evidence type="ECO:0000256" key="5">
    <source>
        <dbReference type="SAM" id="Phobius"/>
    </source>
</evidence>
<evidence type="ECO:0000256" key="3">
    <source>
        <dbReference type="ARBA" id="ARBA00022989"/>
    </source>
</evidence>
<feature type="transmembrane region" description="Helical" evidence="5">
    <location>
        <begin position="141"/>
        <end position="163"/>
    </location>
</feature>
<keyword evidence="4 5" id="KW-0472">Membrane</keyword>
<dbReference type="Pfam" id="PF01284">
    <property type="entry name" value="MARVEL"/>
    <property type="match status" value="1"/>
</dbReference>
<dbReference type="OrthoDB" id="2146784at2759"/>
<feature type="transmembrane region" description="Helical" evidence="5">
    <location>
        <begin position="175"/>
        <end position="199"/>
    </location>
</feature>
<comment type="caution">
    <text evidence="7">The sequence shown here is derived from an EMBL/GenBank/DDBJ whole genome shotgun (WGS) entry which is preliminary data.</text>
</comment>
<name>A0A1Y1XEJ0_9FUNG</name>
<evidence type="ECO:0000313" key="7">
    <source>
        <dbReference type="EMBL" id="ORX83794.1"/>
    </source>
</evidence>
<feature type="domain" description="MARVEL" evidence="6">
    <location>
        <begin position="139"/>
        <end position="279"/>
    </location>
</feature>
<dbReference type="GO" id="GO:0016020">
    <property type="term" value="C:membrane"/>
    <property type="evidence" value="ECO:0007669"/>
    <property type="project" value="UniProtKB-SubCell"/>
</dbReference>
<dbReference type="Proteomes" id="UP000193944">
    <property type="component" value="Unassembled WGS sequence"/>
</dbReference>
<dbReference type="InterPro" id="IPR008253">
    <property type="entry name" value="Marvel"/>
</dbReference>
<evidence type="ECO:0000259" key="6">
    <source>
        <dbReference type="Pfam" id="PF01284"/>
    </source>
</evidence>